<proteinExistence type="predicted"/>
<evidence type="ECO:0000313" key="1">
    <source>
        <dbReference type="EMBL" id="GBM98169.1"/>
    </source>
</evidence>
<sequence>MHRRIHCNRCLSKQPIGPQWQGIGFGDSRVAGSRPDSSKIRSIRYLLYVKSVGVKRPLADMRIQMESGKQIRYRPRFKYAVTLVRYLRVKLS</sequence>
<reference evidence="1 2" key="1">
    <citation type="journal article" date="2019" name="Sci. Rep.">
        <title>Orb-weaving spider Araneus ventricosus genome elucidates the spidroin gene catalogue.</title>
        <authorList>
            <person name="Kono N."/>
            <person name="Nakamura H."/>
            <person name="Ohtoshi R."/>
            <person name="Moran D.A.P."/>
            <person name="Shinohara A."/>
            <person name="Yoshida Y."/>
            <person name="Fujiwara M."/>
            <person name="Mori M."/>
            <person name="Tomita M."/>
            <person name="Arakawa K."/>
        </authorList>
    </citation>
    <scope>NUCLEOTIDE SEQUENCE [LARGE SCALE GENOMIC DNA]</scope>
</reference>
<name>A0A4Y2K890_ARAVE</name>
<keyword evidence="2" id="KW-1185">Reference proteome</keyword>
<organism evidence="1 2">
    <name type="scientific">Araneus ventricosus</name>
    <name type="common">Orbweaver spider</name>
    <name type="synonym">Epeira ventricosa</name>
    <dbReference type="NCBI Taxonomy" id="182803"/>
    <lineage>
        <taxon>Eukaryota</taxon>
        <taxon>Metazoa</taxon>
        <taxon>Ecdysozoa</taxon>
        <taxon>Arthropoda</taxon>
        <taxon>Chelicerata</taxon>
        <taxon>Arachnida</taxon>
        <taxon>Araneae</taxon>
        <taxon>Araneomorphae</taxon>
        <taxon>Entelegynae</taxon>
        <taxon>Araneoidea</taxon>
        <taxon>Araneidae</taxon>
        <taxon>Araneus</taxon>
    </lineage>
</organism>
<gene>
    <name evidence="1" type="ORF">AVEN_114492_1</name>
</gene>
<dbReference type="EMBL" id="BGPR01004298">
    <property type="protein sequence ID" value="GBM98169.1"/>
    <property type="molecule type" value="Genomic_DNA"/>
</dbReference>
<evidence type="ECO:0000313" key="2">
    <source>
        <dbReference type="Proteomes" id="UP000499080"/>
    </source>
</evidence>
<accession>A0A4Y2K890</accession>
<protein>
    <submittedName>
        <fullName evidence="1">Uncharacterized protein</fullName>
    </submittedName>
</protein>
<dbReference type="Proteomes" id="UP000499080">
    <property type="component" value="Unassembled WGS sequence"/>
</dbReference>
<dbReference type="AlphaFoldDB" id="A0A4Y2K890"/>
<comment type="caution">
    <text evidence="1">The sequence shown here is derived from an EMBL/GenBank/DDBJ whole genome shotgun (WGS) entry which is preliminary data.</text>
</comment>